<keyword evidence="4" id="KW-1003">Cell membrane</keyword>
<dbReference type="InterPro" id="IPR038359">
    <property type="entry name" value="Connexin_N_sf"/>
</dbReference>
<name>M7BCA4_CHEMY</name>
<feature type="transmembrane region" description="Helical" evidence="17">
    <location>
        <begin position="155"/>
        <end position="179"/>
    </location>
</feature>
<evidence type="ECO:0000313" key="21">
    <source>
        <dbReference type="Proteomes" id="UP000031443"/>
    </source>
</evidence>
<evidence type="ECO:0000256" key="17">
    <source>
        <dbReference type="SAM" id="Phobius"/>
    </source>
</evidence>
<keyword evidence="5 15" id="KW-0812">Transmembrane</keyword>
<feature type="transmembrane region" description="Helical" evidence="17">
    <location>
        <begin position="673"/>
        <end position="695"/>
    </location>
</feature>
<keyword evidence="7" id="KW-0965">Cell junction</keyword>
<dbReference type="GO" id="GO:0008308">
    <property type="term" value="F:voltage-gated monoatomic anion channel activity"/>
    <property type="evidence" value="ECO:0007669"/>
    <property type="project" value="TreeGrafter"/>
</dbReference>
<dbReference type="PROSITE" id="PS00407">
    <property type="entry name" value="CONNEXINS_1"/>
    <property type="match status" value="1"/>
</dbReference>
<comment type="catalytic activity">
    <reaction evidence="11">
        <text>iodide(out) = iodide(in)</text>
        <dbReference type="Rhea" id="RHEA:66324"/>
        <dbReference type="ChEBI" id="CHEBI:16382"/>
    </reaction>
</comment>
<dbReference type="InterPro" id="IPR002266">
    <property type="entry name" value="Connexin50"/>
</dbReference>
<feature type="transmembrane region" description="Helical" evidence="17">
    <location>
        <begin position="212"/>
        <end position="236"/>
    </location>
</feature>
<feature type="transmembrane region" description="Helical" evidence="17">
    <location>
        <begin position="423"/>
        <end position="450"/>
    </location>
</feature>
<dbReference type="PRINTS" id="PR01137">
    <property type="entry name" value="CONNEXINA8"/>
</dbReference>
<dbReference type="GO" id="GO:0032580">
    <property type="term" value="C:Golgi cisterna membrane"/>
    <property type="evidence" value="ECO:0007669"/>
    <property type="project" value="TreeGrafter"/>
</dbReference>
<comment type="catalytic activity">
    <reaction evidence="13">
        <text>fluoride(in) = fluoride(out)</text>
        <dbReference type="Rhea" id="RHEA:76159"/>
        <dbReference type="ChEBI" id="CHEBI:17051"/>
    </reaction>
</comment>
<dbReference type="InterPro" id="IPR013092">
    <property type="entry name" value="Connexin_N"/>
</dbReference>
<dbReference type="Proteomes" id="UP000031443">
    <property type="component" value="Unassembled WGS sequence"/>
</dbReference>
<dbReference type="InterPro" id="IPR017990">
    <property type="entry name" value="Connexin_CS"/>
</dbReference>
<evidence type="ECO:0000313" key="20">
    <source>
        <dbReference type="EMBL" id="EMP34794.1"/>
    </source>
</evidence>
<dbReference type="Pfam" id="PF12537">
    <property type="entry name" value="GPHR_N"/>
    <property type="match status" value="1"/>
</dbReference>
<evidence type="ECO:0000256" key="10">
    <source>
        <dbReference type="ARBA" id="ARBA00023157"/>
    </source>
</evidence>
<accession>M7BCA4</accession>
<comment type="similarity">
    <text evidence="15">Belongs to the connexin family.</text>
</comment>
<keyword evidence="8 17" id="KW-1133">Transmembrane helix</keyword>
<dbReference type="InterPro" id="IPR015672">
    <property type="entry name" value="GPHR/GTG"/>
</dbReference>
<feature type="domain" description="Connexin N-terminal" evidence="18">
    <location>
        <begin position="43"/>
        <end position="76"/>
    </location>
</feature>
<dbReference type="PANTHER" id="PTHR15948:SF0">
    <property type="entry name" value="GOLGI PH REGULATOR A-RELATED"/>
    <property type="match status" value="1"/>
</dbReference>
<evidence type="ECO:0000259" key="18">
    <source>
        <dbReference type="SMART" id="SM00037"/>
    </source>
</evidence>
<feature type="transmembrane region" description="Helical" evidence="17">
    <location>
        <begin position="462"/>
        <end position="483"/>
    </location>
</feature>
<feature type="transmembrane region" description="Helical" evidence="17">
    <location>
        <begin position="531"/>
        <end position="552"/>
    </location>
</feature>
<keyword evidence="6 15" id="KW-0303">Gap junction</keyword>
<dbReference type="SMART" id="SM00037">
    <property type="entry name" value="CNX"/>
    <property type="match status" value="1"/>
</dbReference>
<dbReference type="InterPro" id="IPR022535">
    <property type="entry name" value="Golgi_pH-regulator_cons_dom"/>
</dbReference>
<dbReference type="PANTHER" id="PTHR15948">
    <property type="entry name" value="G-PROTEIN COUPLED RECEPTOR 89-RELATED"/>
    <property type="match status" value="1"/>
</dbReference>
<dbReference type="GO" id="GO:0005922">
    <property type="term" value="C:connexin complex"/>
    <property type="evidence" value="ECO:0007669"/>
    <property type="project" value="InterPro"/>
</dbReference>
<dbReference type="InterPro" id="IPR019570">
    <property type="entry name" value="Connexin_CCC"/>
</dbReference>
<evidence type="ECO:0000256" key="15">
    <source>
        <dbReference type="RuleBase" id="RU000630"/>
    </source>
</evidence>
<comment type="function">
    <text evidence="14">Structural component of eye lens gap junctions. Gap junctions are dodecameric channels that connect the cytoplasm of adjoining cells. They are formed by the docking of two hexameric hemichannels, one from each cell membrane. Small molecules and ions diffuse from one cell to a neighboring cell via the central pore.</text>
</comment>
<feature type="compositionally biased region" description="Acidic residues" evidence="16">
    <location>
        <begin position="342"/>
        <end position="353"/>
    </location>
</feature>
<feature type="region of interest" description="Disordered" evidence="16">
    <location>
        <begin position="108"/>
        <end position="140"/>
    </location>
</feature>
<dbReference type="Pfam" id="PF12430">
    <property type="entry name" value="ABA_GPCR"/>
    <property type="match status" value="1"/>
</dbReference>
<dbReference type="PROSITE" id="PS00408">
    <property type="entry name" value="CONNEXINS_2"/>
    <property type="match status" value="1"/>
</dbReference>
<dbReference type="FunFam" id="1.20.1440.80:FF:000002">
    <property type="entry name" value="Gap junction protein"/>
    <property type="match status" value="1"/>
</dbReference>
<feature type="transmembrane region" description="Helical" evidence="17">
    <location>
        <begin position="495"/>
        <end position="510"/>
    </location>
</feature>
<dbReference type="SMART" id="SM01089">
    <property type="entry name" value="Connexin_CCC"/>
    <property type="match status" value="1"/>
</dbReference>
<dbReference type="Pfam" id="PF03509">
    <property type="entry name" value="Connexin50"/>
    <property type="match status" value="1"/>
</dbReference>
<protein>
    <recommendedName>
        <fullName evidence="15">Gap junction protein</fullName>
    </recommendedName>
</protein>
<keyword evidence="10" id="KW-1015">Disulfide bond</keyword>
<comment type="similarity">
    <text evidence="3">Belongs to the Golgi pH regulator (TC 1.A.38) family.</text>
</comment>
<dbReference type="GO" id="GO:0007154">
    <property type="term" value="P:cell communication"/>
    <property type="evidence" value="ECO:0007669"/>
    <property type="project" value="InterPro"/>
</dbReference>
<evidence type="ECO:0000256" key="12">
    <source>
        <dbReference type="ARBA" id="ARBA00035085"/>
    </source>
</evidence>
<organism evidence="20 21">
    <name type="scientific">Chelonia mydas</name>
    <name type="common">Green sea-turtle</name>
    <name type="synonym">Chelonia agassizi</name>
    <dbReference type="NCBI Taxonomy" id="8469"/>
    <lineage>
        <taxon>Eukaryota</taxon>
        <taxon>Metazoa</taxon>
        <taxon>Chordata</taxon>
        <taxon>Craniata</taxon>
        <taxon>Vertebrata</taxon>
        <taxon>Euteleostomi</taxon>
        <taxon>Archelosauria</taxon>
        <taxon>Testudinata</taxon>
        <taxon>Testudines</taxon>
        <taxon>Cryptodira</taxon>
        <taxon>Durocryptodira</taxon>
        <taxon>Americhelydia</taxon>
        <taxon>Chelonioidea</taxon>
        <taxon>Cheloniidae</taxon>
        <taxon>Chelonia</taxon>
    </lineage>
</organism>
<comment type="subcellular location">
    <subcellularLocation>
        <location evidence="1">Cell junction</location>
        <location evidence="1">Gap junction</location>
    </subcellularLocation>
    <subcellularLocation>
        <location evidence="2 15">Cell membrane</location>
        <topology evidence="2 15">Multi-pass membrane protein</topology>
    </subcellularLocation>
</comment>
<feature type="transmembrane region" description="Helical" evidence="17">
    <location>
        <begin position="807"/>
        <end position="828"/>
    </location>
</feature>
<dbReference type="AlphaFoldDB" id="M7BCA4"/>
<dbReference type="InterPro" id="IPR025969">
    <property type="entry name" value="ABA_GPCR_dom"/>
</dbReference>
<evidence type="ECO:0000256" key="13">
    <source>
        <dbReference type="ARBA" id="ARBA00044702"/>
    </source>
</evidence>
<dbReference type="Gene3D" id="1.20.1440.80">
    <property type="entry name" value="Gap junction channel protein cysteine-rich domain"/>
    <property type="match status" value="1"/>
</dbReference>
<dbReference type="STRING" id="8469.M7BCA4"/>
<evidence type="ECO:0000256" key="8">
    <source>
        <dbReference type="ARBA" id="ARBA00022989"/>
    </source>
</evidence>
<evidence type="ECO:0000256" key="7">
    <source>
        <dbReference type="ARBA" id="ARBA00022949"/>
    </source>
</evidence>
<evidence type="ECO:0000256" key="2">
    <source>
        <dbReference type="ARBA" id="ARBA00004651"/>
    </source>
</evidence>
<keyword evidence="21" id="KW-1185">Reference proteome</keyword>
<feature type="transmembrane region" description="Helical" evidence="17">
    <location>
        <begin position="765"/>
        <end position="787"/>
    </location>
</feature>
<dbReference type="EMBL" id="KB531355">
    <property type="protein sequence ID" value="EMP34794.1"/>
    <property type="molecule type" value="Genomic_DNA"/>
</dbReference>
<feature type="domain" description="Connexin cysteine-rich" evidence="19">
    <location>
        <begin position="168"/>
        <end position="234"/>
    </location>
</feature>
<feature type="transmembrane region" description="Helical" evidence="17">
    <location>
        <begin position="20"/>
        <end position="41"/>
    </location>
</feature>
<evidence type="ECO:0000259" key="19">
    <source>
        <dbReference type="SMART" id="SM01089"/>
    </source>
</evidence>
<gene>
    <name evidence="20" type="ORF">UY3_08045</name>
</gene>
<dbReference type="PRINTS" id="PR00206">
    <property type="entry name" value="CONNEXIN"/>
</dbReference>
<evidence type="ECO:0000256" key="11">
    <source>
        <dbReference type="ARBA" id="ARBA00024145"/>
    </source>
</evidence>
<evidence type="ECO:0000256" key="5">
    <source>
        <dbReference type="ARBA" id="ARBA00022692"/>
    </source>
</evidence>
<comment type="function">
    <text evidence="15">One gap junction consists of a cluster of closely packed pairs of transmembrane channels, the connexons, through which materials of low MW diffuse from one cell to a neighboring cell.</text>
</comment>
<sequence length="840" mass="96776">MGDWSFLGNILEEVNEHSTVIGRVWLTVLFIFRILILGTAAEFVWGDEQSDFVCNTQQPGCENVCYDEAFPISHIRLWVLQIIFVSTPSLVYVGYAVHHVRMAEKKREREQAERQQQAEMDEERLPLAPDQESTRNTNEINPKGAKKFRLEGTLLGTYICHIIFKAIFEVGFIVGQYFLYGFRILPLYRCGRWPCPNLVDCFVSRPTEKTVFIMFMLAVASVSLILNLVEISYLILKRIRLAFRRPTEEQQREIPEKPLHSIAVSSIQKVKGYRLLEEEKPVSHYLPLTEVGVEAGPPPSSFKDLDEKLGMGPLEDLSRAFDERLPSYAQAEEQKEEKVEAGEEEQEPEEEQEVEKVVEEQEPPGEELPSVPVELTADTRPPSRLSKASSRARTALLGKVLFFGFGWLFFMRKLFKDYEVRQYVVQVVFSVTFAFSCTMFELIIFEILGVLNSSSRYFHWKLNLCVILLVLVFMVPFYIGYFIVSNIRLLHRQRLLFACVVWLTFMYFFWKLGDPFPILSPKHGILSIEQLISRVGVIGVTLMALLSGFGAVNCPYTYMSYFLRNVTDADILALERRLLQTIDMIISKKKRMAMAHRTMFQKGEVHNKPTGFWGMIKSVTTSAPGSENLSLIQQEVDALEELSRQLFLETADLHATKERIEYSRTFQGKYFNFLGYFFSIYCVWKIFMATINIVFDRVGKTDPVTRGIEITVNYLGIQFDVKFWSQHISFILVGIIIVTSIRGLLITLTKFFYAISSSKSSNVIVLLLAQIMGMYFVSSVLLIRMSMPPEYRTIITEVLGELQFNFYHRWFDVIFLVSALSSILFLYLAHKQAPEKHMAL</sequence>
<dbReference type="GO" id="GO:0051452">
    <property type="term" value="P:intracellular pH reduction"/>
    <property type="evidence" value="ECO:0007669"/>
    <property type="project" value="TreeGrafter"/>
</dbReference>
<dbReference type="Pfam" id="PF00029">
    <property type="entry name" value="Connexin"/>
    <property type="match status" value="1"/>
</dbReference>
<feature type="transmembrane region" description="Helical" evidence="17">
    <location>
        <begin position="728"/>
        <end position="753"/>
    </location>
</feature>
<evidence type="ECO:0000256" key="4">
    <source>
        <dbReference type="ARBA" id="ARBA00022475"/>
    </source>
</evidence>
<evidence type="ECO:0000256" key="9">
    <source>
        <dbReference type="ARBA" id="ARBA00023136"/>
    </source>
</evidence>
<comment type="catalytic activity">
    <reaction evidence="12">
        <text>bromide(in) = bromide(out)</text>
        <dbReference type="Rhea" id="RHEA:75383"/>
        <dbReference type="ChEBI" id="CHEBI:15858"/>
    </reaction>
</comment>
<feature type="region of interest" description="Disordered" evidence="16">
    <location>
        <begin position="329"/>
        <end position="386"/>
    </location>
</feature>
<feature type="transmembrane region" description="Helical" evidence="17">
    <location>
        <begin position="78"/>
        <end position="97"/>
    </location>
</feature>
<keyword evidence="9 17" id="KW-0472">Membrane</keyword>
<evidence type="ECO:0000256" key="14">
    <source>
        <dbReference type="ARBA" id="ARBA00045956"/>
    </source>
</evidence>
<feature type="compositionally biased region" description="Basic and acidic residues" evidence="16">
    <location>
        <begin position="332"/>
        <end position="341"/>
    </location>
</feature>
<evidence type="ECO:0000256" key="6">
    <source>
        <dbReference type="ARBA" id="ARBA00022868"/>
    </source>
</evidence>
<evidence type="ECO:0000256" key="3">
    <source>
        <dbReference type="ARBA" id="ARBA00009478"/>
    </source>
</evidence>
<comment type="subunit">
    <text evidence="15">A connexon is composed of a hexamer of connexins.</text>
</comment>
<dbReference type="eggNOG" id="KOG2417">
    <property type="taxonomic scope" value="Eukaryota"/>
</dbReference>
<evidence type="ECO:0000256" key="1">
    <source>
        <dbReference type="ARBA" id="ARBA00004610"/>
    </source>
</evidence>
<proteinExistence type="inferred from homology"/>
<reference evidence="21" key="1">
    <citation type="journal article" date="2013" name="Nat. Genet.">
        <title>The draft genomes of soft-shell turtle and green sea turtle yield insights into the development and evolution of the turtle-specific body plan.</title>
        <authorList>
            <person name="Wang Z."/>
            <person name="Pascual-Anaya J."/>
            <person name="Zadissa A."/>
            <person name="Li W."/>
            <person name="Niimura Y."/>
            <person name="Huang Z."/>
            <person name="Li C."/>
            <person name="White S."/>
            <person name="Xiong Z."/>
            <person name="Fang D."/>
            <person name="Wang B."/>
            <person name="Ming Y."/>
            <person name="Chen Y."/>
            <person name="Zheng Y."/>
            <person name="Kuraku S."/>
            <person name="Pignatelli M."/>
            <person name="Herrero J."/>
            <person name="Beal K."/>
            <person name="Nozawa M."/>
            <person name="Li Q."/>
            <person name="Wang J."/>
            <person name="Zhang H."/>
            <person name="Yu L."/>
            <person name="Shigenobu S."/>
            <person name="Wang J."/>
            <person name="Liu J."/>
            <person name="Flicek P."/>
            <person name="Searle S."/>
            <person name="Wang J."/>
            <person name="Kuratani S."/>
            <person name="Yin Y."/>
            <person name="Aken B."/>
            <person name="Zhang G."/>
            <person name="Irie N."/>
        </authorList>
    </citation>
    <scope>NUCLEOTIDE SEQUENCE [LARGE SCALE GENOMIC DNA]</scope>
</reference>
<evidence type="ECO:0000256" key="16">
    <source>
        <dbReference type="SAM" id="MobiDB-lite"/>
    </source>
</evidence>
<dbReference type="InterPro" id="IPR000500">
    <property type="entry name" value="Connexin"/>
</dbReference>